<organism evidence="2 3">
    <name type="scientific">Natrarchaeobaculum aegyptiacum</name>
    <dbReference type="NCBI Taxonomy" id="745377"/>
    <lineage>
        <taxon>Archaea</taxon>
        <taxon>Methanobacteriati</taxon>
        <taxon>Methanobacteriota</taxon>
        <taxon>Stenosarchaea group</taxon>
        <taxon>Halobacteria</taxon>
        <taxon>Halobacteriales</taxon>
        <taxon>Natrialbaceae</taxon>
        <taxon>Natrarchaeobaculum</taxon>
    </lineage>
</organism>
<name>A0A2Z2HXT5_9EURY</name>
<dbReference type="AlphaFoldDB" id="A0A2Z2HXT5"/>
<dbReference type="SUPFAM" id="SSF52402">
    <property type="entry name" value="Adenine nucleotide alpha hydrolases-like"/>
    <property type="match status" value="1"/>
</dbReference>
<feature type="domain" description="UspA" evidence="1">
    <location>
        <begin position="2"/>
        <end position="142"/>
    </location>
</feature>
<evidence type="ECO:0000259" key="1">
    <source>
        <dbReference type="Pfam" id="PF00582"/>
    </source>
</evidence>
<dbReference type="Proteomes" id="UP000250088">
    <property type="component" value="Chromosome"/>
</dbReference>
<protein>
    <submittedName>
        <fullName evidence="2">Universal stress protein</fullName>
    </submittedName>
</protein>
<dbReference type="InterPro" id="IPR014729">
    <property type="entry name" value="Rossmann-like_a/b/a_fold"/>
</dbReference>
<dbReference type="OrthoDB" id="193961at2157"/>
<dbReference type="KEGG" id="naj:B1756_08610"/>
<dbReference type="CDD" id="cd00293">
    <property type="entry name" value="USP-like"/>
    <property type="match status" value="1"/>
</dbReference>
<dbReference type="Gene3D" id="3.40.50.620">
    <property type="entry name" value="HUPs"/>
    <property type="match status" value="1"/>
</dbReference>
<proteinExistence type="predicted"/>
<gene>
    <name evidence="2" type="ORF">B1756_08610</name>
</gene>
<sequence>MTIVVPFDGSPLAEAALVRATDLCDALEQPVLAVSVIPRGNAKYARERGWLEPGEAFDGDAIVGSLHRQVTSLAPSANFRHEAVGRYAPTGSIARTIRRVAIEENASMVVLGSENAGRIVTAMSTVGTNVAADDRYDVLIVRHATPARVARVRA</sequence>
<keyword evidence="3" id="KW-1185">Reference proteome</keyword>
<dbReference type="GeneID" id="32894136"/>
<dbReference type="Pfam" id="PF00582">
    <property type="entry name" value="Usp"/>
    <property type="match status" value="1"/>
</dbReference>
<accession>A0A2Z2HXT5</accession>
<dbReference type="RefSeq" id="WP_086888172.1">
    <property type="nucleotide sequence ID" value="NZ_CP019893.1"/>
</dbReference>
<evidence type="ECO:0000313" key="3">
    <source>
        <dbReference type="Proteomes" id="UP000250088"/>
    </source>
</evidence>
<dbReference type="EMBL" id="CP019893">
    <property type="protein sequence ID" value="ARS89794.1"/>
    <property type="molecule type" value="Genomic_DNA"/>
</dbReference>
<reference evidence="3" key="1">
    <citation type="submission" date="2017-02" db="EMBL/GenBank/DDBJ databases">
        <title>Natronthermophilus aegyptiacus gen. nov.,sp. nov., an aerobic, extremely halophilic alkalithermophilic archaeon isolated from the athalassohaline Wadi An Natrun, Egypt.</title>
        <authorList>
            <person name="Zhao B."/>
        </authorList>
    </citation>
    <scope>NUCLEOTIDE SEQUENCE [LARGE SCALE GENOMIC DNA]</scope>
    <source>
        <strain evidence="3">JW/NM-HA 15</strain>
    </source>
</reference>
<evidence type="ECO:0000313" key="2">
    <source>
        <dbReference type="EMBL" id="ARS89794.1"/>
    </source>
</evidence>
<dbReference type="InterPro" id="IPR006016">
    <property type="entry name" value="UspA"/>
</dbReference>